<protein>
    <submittedName>
        <fullName evidence="7">Proclotting enzyme-like 3</fullName>
    </submittedName>
</protein>
<feature type="compositionally biased region" description="Basic and acidic residues" evidence="4">
    <location>
        <begin position="136"/>
        <end position="155"/>
    </location>
</feature>
<dbReference type="Gene3D" id="2.40.10.10">
    <property type="entry name" value="Trypsin-like serine proteases"/>
    <property type="match status" value="1"/>
</dbReference>
<keyword evidence="8" id="KW-1185">Reference proteome</keyword>
<dbReference type="CDD" id="cd00190">
    <property type="entry name" value="Tryp_SPc"/>
    <property type="match status" value="1"/>
</dbReference>
<dbReference type="EMBL" id="JAHLQT010001931">
    <property type="protein sequence ID" value="KAG7177721.1"/>
    <property type="molecule type" value="Genomic_DNA"/>
</dbReference>
<dbReference type="GO" id="GO:0006508">
    <property type="term" value="P:proteolysis"/>
    <property type="evidence" value="ECO:0007669"/>
    <property type="project" value="InterPro"/>
</dbReference>
<comment type="caution">
    <text evidence="7">The sequence shown here is derived from an EMBL/GenBank/DDBJ whole genome shotgun (WGS) entry which is preliminary data.</text>
</comment>
<dbReference type="Pfam" id="PF00089">
    <property type="entry name" value="Trypsin"/>
    <property type="match status" value="1"/>
</dbReference>
<dbReference type="InterPro" id="IPR043504">
    <property type="entry name" value="Peptidase_S1_PA_chymotrypsin"/>
</dbReference>
<dbReference type="PANTHER" id="PTHR24252:SF7">
    <property type="entry name" value="HYALIN"/>
    <property type="match status" value="1"/>
</dbReference>
<dbReference type="PANTHER" id="PTHR24252">
    <property type="entry name" value="ACROSIN-RELATED"/>
    <property type="match status" value="1"/>
</dbReference>
<dbReference type="Proteomes" id="UP000747542">
    <property type="component" value="Unassembled WGS sequence"/>
</dbReference>
<dbReference type="FunFam" id="2.40.10.10:FF:000038">
    <property type="entry name" value="Serine protease"/>
    <property type="match status" value="1"/>
</dbReference>
<sequence length="511" mass="55442">MRTLLLVAMTVAVVVAGGEVQEESHSRYKRQYPITGQYVPDVDRDSFGNPVGNFPATGFPGANEEASMVASIQEEASMVASVQEEVSMVASVQEEVSTVVKEVDSIVAKEVDSREAKEVDSIVAKEVDSIVAKEVGSREAKEVDSKEAKEVDSKEATYPQGAGSTAGGGAGGGAGFPNVSDYARLNIGNGQPDVRYQECVTPRRQFGRCRHLQYCILPEFLNNYSLFVRYACVIRNTFIGVCCSRHTVDLGTTLELSTPTPTPAPAPRCGVSDRTTTRIVGGVATSPGEFPWVVSILRRDATPNQYCAGVLISNRHVLTVAHCLAGFDFRHIWARVGEHDFDREGDTPSTNVRIADFRLHKDFNPRDFNNDIAILVLEQPVIYNDFVIPICLPPSSQQFTGDTVTVAGWGAVKHEGPVSSVLRKVSLPVWTNTDCDEAYDQPIRDSMICAGFPGGGRDACQDDSGGPMMVQVNGTWTIVGLVSFGVKCAEPGIPGVYTRVNYFLDWISDNI</sequence>
<dbReference type="GO" id="GO:0005576">
    <property type="term" value="C:extracellular region"/>
    <property type="evidence" value="ECO:0007669"/>
    <property type="project" value="UniProtKB-SubCell"/>
</dbReference>
<dbReference type="SUPFAM" id="SSF50494">
    <property type="entry name" value="Trypsin-like serine proteases"/>
    <property type="match status" value="1"/>
</dbReference>
<dbReference type="InterPro" id="IPR001254">
    <property type="entry name" value="Trypsin_dom"/>
</dbReference>
<evidence type="ECO:0000256" key="1">
    <source>
        <dbReference type="ARBA" id="ARBA00004613"/>
    </source>
</evidence>
<evidence type="ECO:0000313" key="8">
    <source>
        <dbReference type="Proteomes" id="UP000747542"/>
    </source>
</evidence>
<dbReference type="GO" id="GO:0004252">
    <property type="term" value="F:serine-type endopeptidase activity"/>
    <property type="evidence" value="ECO:0007669"/>
    <property type="project" value="InterPro"/>
</dbReference>
<dbReference type="PROSITE" id="PS50240">
    <property type="entry name" value="TRYPSIN_DOM"/>
    <property type="match status" value="1"/>
</dbReference>
<dbReference type="SMART" id="SM00020">
    <property type="entry name" value="Tryp_SPc"/>
    <property type="match status" value="1"/>
</dbReference>
<organism evidence="7 8">
    <name type="scientific">Homarus americanus</name>
    <name type="common">American lobster</name>
    <dbReference type="NCBI Taxonomy" id="6706"/>
    <lineage>
        <taxon>Eukaryota</taxon>
        <taxon>Metazoa</taxon>
        <taxon>Ecdysozoa</taxon>
        <taxon>Arthropoda</taxon>
        <taxon>Crustacea</taxon>
        <taxon>Multicrustacea</taxon>
        <taxon>Malacostraca</taxon>
        <taxon>Eumalacostraca</taxon>
        <taxon>Eucarida</taxon>
        <taxon>Decapoda</taxon>
        <taxon>Pleocyemata</taxon>
        <taxon>Astacidea</taxon>
        <taxon>Nephropoidea</taxon>
        <taxon>Nephropidae</taxon>
        <taxon>Homarus</taxon>
    </lineage>
</organism>
<evidence type="ECO:0000256" key="4">
    <source>
        <dbReference type="SAM" id="MobiDB-lite"/>
    </source>
</evidence>
<dbReference type="InterPro" id="IPR009003">
    <property type="entry name" value="Peptidase_S1_PA"/>
</dbReference>
<evidence type="ECO:0000313" key="7">
    <source>
        <dbReference type="EMBL" id="KAG7177721.1"/>
    </source>
</evidence>
<evidence type="ECO:0000259" key="6">
    <source>
        <dbReference type="PROSITE" id="PS50240"/>
    </source>
</evidence>
<evidence type="ECO:0000256" key="5">
    <source>
        <dbReference type="SAM" id="SignalP"/>
    </source>
</evidence>
<keyword evidence="2" id="KW-0964">Secreted</keyword>
<feature type="region of interest" description="Disordered" evidence="4">
    <location>
        <begin position="136"/>
        <end position="172"/>
    </location>
</feature>
<feature type="signal peptide" evidence="5">
    <location>
        <begin position="1"/>
        <end position="16"/>
    </location>
</feature>
<comment type="subcellular location">
    <subcellularLocation>
        <location evidence="1">Secreted</location>
    </subcellularLocation>
</comment>
<accession>A0A8J5TLI1</accession>
<keyword evidence="5" id="KW-0732">Signal</keyword>
<evidence type="ECO:0000256" key="3">
    <source>
        <dbReference type="ARBA" id="ARBA00023157"/>
    </source>
</evidence>
<dbReference type="AlphaFoldDB" id="A0A8J5TLI1"/>
<proteinExistence type="predicted"/>
<reference evidence="7" key="1">
    <citation type="journal article" date="2021" name="Sci. Adv.">
        <title>The American lobster genome reveals insights on longevity, neural, and immune adaptations.</title>
        <authorList>
            <person name="Polinski J.M."/>
            <person name="Zimin A.V."/>
            <person name="Clark K.F."/>
            <person name="Kohn A.B."/>
            <person name="Sadowski N."/>
            <person name="Timp W."/>
            <person name="Ptitsyn A."/>
            <person name="Khanna P."/>
            <person name="Romanova D.Y."/>
            <person name="Williams P."/>
            <person name="Greenwood S.J."/>
            <person name="Moroz L.L."/>
            <person name="Walt D.R."/>
            <person name="Bodnar A.G."/>
        </authorList>
    </citation>
    <scope>NUCLEOTIDE SEQUENCE</scope>
    <source>
        <strain evidence="7">GMGI-L3</strain>
    </source>
</reference>
<feature type="chain" id="PRO_5035151053" evidence="5">
    <location>
        <begin position="17"/>
        <end position="511"/>
    </location>
</feature>
<gene>
    <name evidence="7" type="primary">Pce-L3</name>
    <name evidence="7" type="ORF">Hamer_G008390</name>
</gene>
<feature type="domain" description="Peptidase S1" evidence="6">
    <location>
        <begin position="279"/>
        <end position="511"/>
    </location>
</feature>
<dbReference type="PRINTS" id="PR00722">
    <property type="entry name" value="CHYMOTRYPSIN"/>
</dbReference>
<evidence type="ECO:0000256" key="2">
    <source>
        <dbReference type="ARBA" id="ARBA00022525"/>
    </source>
</evidence>
<dbReference type="InterPro" id="IPR001314">
    <property type="entry name" value="Peptidase_S1A"/>
</dbReference>
<keyword evidence="3" id="KW-1015">Disulfide bond</keyword>
<name>A0A8J5TLI1_HOMAM</name>